<protein>
    <submittedName>
        <fullName evidence="3">META domain-containing protein</fullName>
    </submittedName>
</protein>
<dbReference type="PROSITE" id="PS51257">
    <property type="entry name" value="PROKAR_LIPOPROTEIN"/>
    <property type="match status" value="1"/>
</dbReference>
<dbReference type="Proteomes" id="UP000321907">
    <property type="component" value="Unassembled WGS sequence"/>
</dbReference>
<evidence type="ECO:0000313" key="4">
    <source>
        <dbReference type="Proteomes" id="UP000321907"/>
    </source>
</evidence>
<dbReference type="RefSeq" id="WP_147929445.1">
    <property type="nucleotide sequence ID" value="NZ_VOXD01000004.1"/>
</dbReference>
<dbReference type="OrthoDB" id="880459at2"/>
<feature type="domain" description="DUF306" evidence="2">
    <location>
        <begin position="43"/>
        <end position="137"/>
    </location>
</feature>
<reference evidence="3 4" key="1">
    <citation type="submission" date="2019-08" db="EMBL/GenBank/DDBJ databases">
        <title>Lewinella sp. strain SSH13 Genome sequencing and assembly.</title>
        <authorList>
            <person name="Kim I."/>
        </authorList>
    </citation>
    <scope>NUCLEOTIDE SEQUENCE [LARGE SCALE GENOMIC DNA]</scope>
    <source>
        <strain evidence="3 4">SSH13</strain>
    </source>
</reference>
<accession>A0A5C7FZ24</accession>
<keyword evidence="1" id="KW-0732">Signal</keyword>
<dbReference type="Pfam" id="PF03724">
    <property type="entry name" value="META"/>
    <property type="match status" value="1"/>
</dbReference>
<dbReference type="InterPro" id="IPR038670">
    <property type="entry name" value="HslJ-like_sf"/>
</dbReference>
<name>A0A5C7FZ24_9BACT</name>
<sequence>MRISLIFCCLCLFIASACQPKPDTGVGVVKSEKAMANTIPTPSAWKIISCSSGGKTVDAVNDKGFVAIRDGQIGGNTGCNSFGGEWTGPSAKMKVGGVMATKMFCADANKQEVMVLDVFNGTVSAKLAGDELTLTGNGITLQLERDDSRLN</sequence>
<comment type="caution">
    <text evidence="3">The sequence shown here is derived from an EMBL/GenBank/DDBJ whole genome shotgun (WGS) entry which is preliminary data.</text>
</comment>
<keyword evidence="4" id="KW-1185">Reference proteome</keyword>
<dbReference type="EMBL" id="VOXD01000004">
    <property type="protein sequence ID" value="TXF90987.1"/>
    <property type="molecule type" value="Genomic_DNA"/>
</dbReference>
<dbReference type="Gene3D" id="2.40.128.270">
    <property type="match status" value="1"/>
</dbReference>
<evidence type="ECO:0000313" key="3">
    <source>
        <dbReference type="EMBL" id="TXF90987.1"/>
    </source>
</evidence>
<dbReference type="InterPro" id="IPR005184">
    <property type="entry name" value="DUF306_Meta_HslJ"/>
</dbReference>
<organism evidence="3 4">
    <name type="scientific">Neolewinella aurantiaca</name>
    <dbReference type="NCBI Taxonomy" id="2602767"/>
    <lineage>
        <taxon>Bacteria</taxon>
        <taxon>Pseudomonadati</taxon>
        <taxon>Bacteroidota</taxon>
        <taxon>Saprospiria</taxon>
        <taxon>Saprospirales</taxon>
        <taxon>Lewinellaceae</taxon>
        <taxon>Neolewinella</taxon>
    </lineage>
</organism>
<evidence type="ECO:0000256" key="1">
    <source>
        <dbReference type="SAM" id="SignalP"/>
    </source>
</evidence>
<evidence type="ECO:0000259" key="2">
    <source>
        <dbReference type="Pfam" id="PF03724"/>
    </source>
</evidence>
<feature type="chain" id="PRO_5022695723" evidence="1">
    <location>
        <begin position="21"/>
        <end position="151"/>
    </location>
</feature>
<gene>
    <name evidence="3" type="ORF">FUA23_04075</name>
</gene>
<proteinExistence type="predicted"/>
<dbReference type="InterPro" id="IPR053147">
    <property type="entry name" value="Hsp_HslJ-like"/>
</dbReference>
<feature type="signal peptide" evidence="1">
    <location>
        <begin position="1"/>
        <end position="20"/>
    </location>
</feature>
<dbReference type="PANTHER" id="PTHR35535:SF2">
    <property type="entry name" value="DUF306 DOMAIN-CONTAINING PROTEIN"/>
    <property type="match status" value="1"/>
</dbReference>
<dbReference type="AlphaFoldDB" id="A0A5C7FZ24"/>
<dbReference type="PANTHER" id="PTHR35535">
    <property type="entry name" value="HEAT SHOCK PROTEIN HSLJ"/>
    <property type="match status" value="1"/>
</dbReference>